<evidence type="ECO:0000313" key="1">
    <source>
        <dbReference type="EMBL" id="KAG8363570.1"/>
    </source>
</evidence>
<dbReference type="AlphaFoldDB" id="A0AAV6W985"/>
<name>A0AAV6W985_9LAMI</name>
<evidence type="ECO:0000313" key="2">
    <source>
        <dbReference type="Proteomes" id="UP000826271"/>
    </source>
</evidence>
<dbReference type="Proteomes" id="UP000826271">
    <property type="component" value="Unassembled WGS sequence"/>
</dbReference>
<sequence length="187" mass="20322">MTNQGVGKKDVQNRWKKVGIPRARAGRDVWLEQPMMLCKSGWREQHMLPRKAEMQVGPLSKLRVPALPAAILPLSPPEACRAQAPKGSQSTQNKVLSLVWSLSGIPVNFTSEELDSKNAEEFEDVVSKVSGPYRVVSALYNVGCTFAKVGAALFVVFDSGVVPATAAPVLPTELGLFFPLLNPLQLL</sequence>
<organism evidence="1 2">
    <name type="scientific">Buddleja alternifolia</name>
    <dbReference type="NCBI Taxonomy" id="168488"/>
    <lineage>
        <taxon>Eukaryota</taxon>
        <taxon>Viridiplantae</taxon>
        <taxon>Streptophyta</taxon>
        <taxon>Embryophyta</taxon>
        <taxon>Tracheophyta</taxon>
        <taxon>Spermatophyta</taxon>
        <taxon>Magnoliopsida</taxon>
        <taxon>eudicotyledons</taxon>
        <taxon>Gunneridae</taxon>
        <taxon>Pentapetalae</taxon>
        <taxon>asterids</taxon>
        <taxon>lamiids</taxon>
        <taxon>Lamiales</taxon>
        <taxon>Scrophulariaceae</taxon>
        <taxon>Buddlejeae</taxon>
        <taxon>Buddleja</taxon>
    </lineage>
</organism>
<accession>A0AAV6W985</accession>
<reference evidence="1" key="1">
    <citation type="submission" date="2019-10" db="EMBL/GenBank/DDBJ databases">
        <authorList>
            <person name="Zhang R."/>
            <person name="Pan Y."/>
            <person name="Wang J."/>
            <person name="Ma R."/>
            <person name="Yu S."/>
        </authorList>
    </citation>
    <scope>NUCLEOTIDE SEQUENCE</scope>
    <source>
        <strain evidence="1">LA-IB0</strain>
        <tissue evidence="1">Leaf</tissue>
    </source>
</reference>
<proteinExistence type="predicted"/>
<protein>
    <submittedName>
        <fullName evidence="1">Uncharacterized protein</fullName>
    </submittedName>
</protein>
<keyword evidence="2" id="KW-1185">Reference proteome</keyword>
<comment type="caution">
    <text evidence="1">The sequence shown here is derived from an EMBL/GenBank/DDBJ whole genome shotgun (WGS) entry which is preliminary data.</text>
</comment>
<dbReference type="EMBL" id="WHWC01000019">
    <property type="protein sequence ID" value="KAG8363570.1"/>
    <property type="molecule type" value="Genomic_DNA"/>
</dbReference>
<gene>
    <name evidence="1" type="ORF">BUALT_Bualt19G0036200</name>
</gene>